<feature type="domain" description="FAD dependent oxidoreductase" evidence="7">
    <location>
        <begin position="6"/>
        <end position="362"/>
    </location>
</feature>
<evidence type="ECO:0000256" key="6">
    <source>
        <dbReference type="SAM" id="MobiDB-lite"/>
    </source>
</evidence>
<keyword evidence="3" id="KW-0285">Flavoprotein</keyword>
<dbReference type="Gene3D" id="3.50.50.60">
    <property type="entry name" value="FAD/NAD(P)-binding domain"/>
    <property type="match status" value="1"/>
</dbReference>
<dbReference type="EMBL" id="LRFG02000002">
    <property type="protein sequence ID" value="PCO05492.1"/>
    <property type="molecule type" value="Genomic_DNA"/>
</dbReference>
<dbReference type="SUPFAM" id="SSF51905">
    <property type="entry name" value="FAD/NAD(P)-binding domain"/>
    <property type="match status" value="1"/>
</dbReference>
<evidence type="ECO:0000259" key="7">
    <source>
        <dbReference type="Pfam" id="PF01266"/>
    </source>
</evidence>
<evidence type="ECO:0000256" key="4">
    <source>
        <dbReference type="ARBA" id="ARBA00022827"/>
    </source>
</evidence>
<keyword evidence="4" id="KW-0274">FAD</keyword>
<dbReference type="InterPro" id="IPR000447">
    <property type="entry name" value="G3P_DH_FAD-dep"/>
</dbReference>
<dbReference type="RefSeq" id="WP_067082306.1">
    <property type="nucleotide sequence ID" value="NZ_LRFG02000002.1"/>
</dbReference>
<dbReference type="Pfam" id="PF01266">
    <property type="entry name" value="DAO"/>
    <property type="match status" value="1"/>
</dbReference>
<proteinExistence type="inferred from homology"/>
<evidence type="ECO:0000256" key="3">
    <source>
        <dbReference type="ARBA" id="ARBA00022630"/>
    </source>
</evidence>
<name>A0ABX4I0K4_9GAMM</name>
<evidence type="ECO:0000256" key="2">
    <source>
        <dbReference type="ARBA" id="ARBA00007330"/>
    </source>
</evidence>
<dbReference type="InterPro" id="IPR036188">
    <property type="entry name" value="FAD/NAD-bd_sf"/>
</dbReference>
<protein>
    <submittedName>
        <fullName evidence="8">FAD-dependent oxidoreductase</fullName>
    </submittedName>
</protein>
<dbReference type="InterPro" id="IPR006076">
    <property type="entry name" value="FAD-dep_OxRdtase"/>
</dbReference>
<gene>
    <name evidence="8" type="ORF">AWR36_005595</name>
</gene>
<comment type="caution">
    <text evidence="8">The sequence shown here is derived from an EMBL/GenBank/DDBJ whole genome shotgun (WGS) entry which is preliminary data.</text>
</comment>
<dbReference type="PANTHER" id="PTHR11985">
    <property type="entry name" value="GLYCEROL-3-PHOSPHATE DEHYDROGENASE"/>
    <property type="match status" value="1"/>
</dbReference>
<evidence type="ECO:0000256" key="1">
    <source>
        <dbReference type="ARBA" id="ARBA00001974"/>
    </source>
</evidence>
<reference evidence="8" key="1">
    <citation type="submission" date="2017-08" db="EMBL/GenBank/DDBJ databases">
        <title>Microbulbifer marisrubri sp. nov., a halophilic alphaproteobacterium isolated from marine sediment of the Yellow Sea, China.</title>
        <authorList>
            <person name="Zhang G."/>
            <person name="Xiong Q."/>
        </authorList>
    </citation>
    <scope>NUCLEOTIDE SEQUENCE [LARGE SCALE GENOMIC DNA]</scope>
    <source>
        <strain evidence="8">WRN-8</strain>
    </source>
</reference>
<feature type="region of interest" description="Disordered" evidence="6">
    <location>
        <begin position="374"/>
        <end position="401"/>
    </location>
</feature>
<dbReference type="Gene3D" id="3.30.9.10">
    <property type="entry name" value="D-Amino Acid Oxidase, subunit A, domain 2"/>
    <property type="match status" value="1"/>
</dbReference>
<dbReference type="PRINTS" id="PR01001">
    <property type="entry name" value="FADG3PDH"/>
</dbReference>
<evidence type="ECO:0000313" key="8">
    <source>
        <dbReference type="EMBL" id="PCO05492.1"/>
    </source>
</evidence>
<organism evidence="8 9">
    <name type="scientific">Microbulbifer flavimaris</name>
    <dbReference type="NCBI Taxonomy" id="1781068"/>
    <lineage>
        <taxon>Bacteria</taxon>
        <taxon>Pseudomonadati</taxon>
        <taxon>Pseudomonadota</taxon>
        <taxon>Gammaproteobacteria</taxon>
        <taxon>Cellvibrionales</taxon>
        <taxon>Microbulbiferaceae</taxon>
        <taxon>Microbulbifer</taxon>
    </lineage>
</organism>
<comment type="similarity">
    <text evidence="2">Belongs to the FAD-dependent glycerol-3-phosphate dehydrogenase family.</text>
</comment>
<dbReference type="PROSITE" id="PS00978">
    <property type="entry name" value="FAD_G3PDH_2"/>
    <property type="match status" value="1"/>
</dbReference>
<accession>A0ABX4I0K4</accession>
<evidence type="ECO:0000313" key="9">
    <source>
        <dbReference type="Proteomes" id="UP000218427"/>
    </source>
</evidence>
<keyword evidence="9" id="KW-1185">Reference proteome</keyword>
<evidence type="ECO:0000256" key="5">
    <source>
        <dbReference type="ARBA" id="ARBA00023002"/>
    </source>
</evidence>
<dbReference type="PANTHER" id="PTHR11985:SF15">
    <property type="entry name" value="GLYCEROL-3-PHOSPHATE DEHYDROGENASE, MITOCHONDRIAL"/>
    <property type="match status" value="1"/>
</dbReference>
<sequence length="401" mass="44458">MSTDFDVLVVGAGIQGAGAADALAEAGYRVAILEQLGIAAATSSRSSKLIHGGLRYLESGQFHLVYECLRERRWLLANKPQLVRMVPFYIPVYRHSRRSPWTVRLGLTIYSLLAGVISGHSRFRAIPRSEWEQLSGLNREDLIAVYRYYDAQTDDAALTRNVVESAVAQGAHLICPGSLVGAELTSQGMRVDYVADGQLNTLRARVLVNCSGPWVNTTNERCSPQTPLPPLDLVAGTHIELPLALGDKIFYVEAEDGRAVFVMPWQGRTLVGTTERSYQGDPRDVAPTLEEEQYLLHTVQRYFPQTRVLRGKDICDSWAGLRVLPRSKDSPFSRPRDTLICCDDQKRPRVLAVAGGKLTSYRATARKIVKILRSTLESPEPETAEEPAAKTGNSRSEKENH</sequence>
<dbReference type="Proteomes" id="UP000218427">
    <property type="component" value="Unassembled WGS sequence"/>
</dbReference>
<comment type="cofactor">
    <cofactor evidence="1">
        <name>FAD</name>
        <dbReference type="ChEBI" id="CHEBI:57692"/>
    </cofactor>
</comment>
<keyword evidence="5" id="KW-0560">Oxidoreductase</keyword>